<evidence type="ECO:0000313" key="2">
    <source>
        <dbReference type="EMBL" id="PZA14066.1"/>
    </source>
</evidence>
<gene>
    <name evidence="2" type="ORF">DNX69_00555</name>
</gene>
<feature type="domain" description="Capsid Gp10A/Gp10B-like" evidence="1">
    <location>
        <begin position="2"/>
        <end position="250"/>
    </location>
</feature>
<dbReference type="Pfam" id="PF21703">
    <property type="entry name" value="Gp10A-like"/>
    <property type="match status" value="1"/>
</dbReference>
<accession>A0A323US73</accession>
<dbReference type="OrthoDB" id="1634547at2"/>
<comment type="caution">
    <text evidence="2">The sequence shown here is derived from an EMBL/GenBank/DDBJ whole genome shotgun (WGS) entry which is preliminary data.</text>
</comment>
<protein>
    <submittedName>
        <fullName evidence="2">Capsid protein</fullName>
    </submittedName>
</protein>
<name>A0A323US73_RHOPL</name>
<dbReference type="AlphaFoldDB" id="A0A323US73"/>
<organism evidence="2 3">
    <name type="scientific">Rhodopseudomonas palustris</name>
    <dbReference type="NCBI Taxonomy" id="1076"/>
    <lineage>
        <taxon>Bacteria</taxon>
        <taxon>Pseudomonadati</taxon>
        <taxon>Pseudomonadota</taxon>
        <taxon>Alphaproteobacteria</taxon>
        <taxon>Hyphomicrobiales</taxon>
        <taxon>Nitrobacteraceae</taxon>
        <taxon>Rhodopseudomonas</taxon>
    </lineage>
</organism>
<sequence length="254" mass="27854">MGKASSRYHTPGKWIDGTQIDHAEKVITIDDLLIADTFIANIDEAMNHYDVRGPYSQELGRELAQAFDTNVARVMVLAARATNPLAGRPGGTRISNANMDTDKDVLRTSLFSAAQKLDEKNVPAEDRTAFFRPAQFYIMAQDTTLVNKFYGNTGGDLGQGSLNTVAGFPIVKTNNVPGADDTANTDVHVKYRADFSKTVGIISHKMAAGTVKLMDLAMDAEYEPRRQGTFMVAKYAVGHDWLRPECAVELYKSA</sequence>
<dbReference type="Proteomes" id="UP000248134">
    <property type="component" value="Unassembled WGS sequence"/>
</dbReference>
<dbReference type="EMBL" id="QKQS01000001">
    <property type="protein sequence ID" value="PZA14066.1"/>
    <property type="molecule type" value="Genomic_DNA"/>
</dbReference>
<evidence type="ECO:0000313" key="3">
    <source>
        <dbReference type="Proteomes" id="UP000248134"/>
    </source>
</evidence>
<proteinExistence type="predicted"/>
<dbReference type="InterPro" id="IPR049301">
    <property type="entry name" value="Capsid_Gp10A/Gp10B-like_dom"/>
</dbReference>
<evidence type="ECO:0000259" key="1">
    <source>
        <dbReference type="Pfam" id="PF21703"/>
    </source>
</evidence>
<reference evidence="2 3" key="1">
    <citation type="submission" date="2018-06" db="EMBL/GenBank/DDBJ databases">
        <title>Draft Whole-Genome Sequence of the purple photosynthetic bacterium Rhodospeudomonas palustris XCP.</title>
        <authorList>
            <person name="Rayyan A."/>
            <person name="Meyer T.E."/>
            <person name="Kyndt J.A."/>
        </authorList>
    </citation>
    <scope>NUCLEOTIDE SEQUENCE [LARGE SCALE GENOMIC DNA]</scope>
    <source>
        <strain evidence="2 3">XCP</strain>
    </source>
</reference>